<reference evidence="2 3" key="1">
    <citation type="submission" date="2019-07" db="EMBL/GenBank/DDBJ databases">
        <title>Draft genome for Streptomyces benahoarensis MZ03-48.</title>
        <authorList>
            <person name="Gonzalez-Pimentel J.L."/>
        </authorList>
    </citation>
    <scope>NUCLEOTIDE SEQUENCE [LARGE SCALE GENOMIC DNA]</scope>
    <source>
        <strain evidence="2 3">MZ03-48</strain>
    </source>
</reference>
<dbReference type="EMBL" id="VKLS01000013">
    <property type="protein sequence ID" value="TSB43753.1"/>
    <property type="molecule type" value="Genomic_DNA"/>
</dbReference>
<feature type="compositionally biased region" description="Low complexity" evidence="1">
    <location>
        <begin position="9"/>
        <end position="30"/>
    </location>
</feature>
<dbReference type="AlphaFoldDB" id="A0A553ZQQ7"/>
<name>A0A553ZQQ7_9ACTN</name>
<feature type="compositionally biased region" description="Basic residues" evidence="1">
    <location>
        <begin position="52"/>
        <end position="70"/>
    </location>
</feature>
<comment type="caution">
    <text evidence="2">The sequence shown here is derived from an EMBL/GenBank/DDBJ whole genome shotgun (WGS) entry which is preliminary data.</text>
</comment>
<evidence type="ECO:0000313" key="2">
    <source>
        <dbReference type="EMBL" id="TSB43753.1"/>
    </source>
</evidence>
<feature type="region of interest" description="Disordered" evidence="1">
    <location>
        <begin position="1"/>
        <end position="40"/>
    </location>
</feature>
<organism evidence="2 3">
    <name type="scientific">Streptomyces benahoarensis</name>
    <dbReference type="NCBI Taxonomy" id="2595054"/>
    <lineage>
        <taxon>Bacteria</taxon>
        <taxon>Bacillati</taxon>
        <taxon>Actinomycetota</taxon>
        <taxon>Actinomycetes</taxon>
        <taxon>Kitasatosporales</taxon>
        <taxon>Streptomycetaceae</taxon>
        <taxon>Streptomyces</taxon>
    </lineage>
</organism>
<accession>A0A553ZQQ7</accession>
<sequence>MFRWAEPGTTRATSSRPTSSSRCRISSWSRPYGPTRGQITNRRWDVGFTVPKHRDRARRTHRPPVRRRSPRTFPVGPRELPGTYRQRWYVARSRLLKLAET</sequence>
<keyword evidence="3" id="KW-1185">Reference proteome</keyword>
<proteinExistence type="predicted"/>
<evidence type="ECO:0000256" key="1">
    <source>
        <dbReference type="SAM" id="MobiDB-lite"/>
    </source>
</evidence>
<evidence type="ECO:0000313" key="3">
    <source>
        <dbReference type="Proteomes" id="UP000320888"/>
    </source>
</evidence>
<protein>
    <submittedName>
        <fullName evidence="2">Uncharacterized protein</fullName>
    </submittedName>
</protein>
<feature type="region of interest" description="Disordered" evidence="1">
    <location>
        <begin position="52"/>
        <end position="78"/>
    </location>
</feature>
<gene>
    <name evidence="2" type="ORF">FNZ23_02700</name>
</gene>
<dbReference type="Proteomes" id="UP000320888">
    <property type="component" value="Unassembled WGS sequence"/>
</dbReference>